<feature type="transmembrane region" description="Helical" evidence="6">
    <location>
        <begin position="45"/>
        <end position="63"/>
    </location>
</feature>
<dbReference type="GeneID" id="8740024"/>
<evidence type="ECO:0000256" key="5">
    <source>
        <dbReference type="SAM" id="Coils"/>
    </source>
</evidence>
<dbReference type="InterPro" id="IPR038978">
    <property type="entry name" value="MJ0935"/>
</dbReference>
<organism evidence="7 8">
    <name type="scientific">Archaeoglobus profundus (strain DSM 5631 / JCM 9629 / NBRC 100127 / Av18)</name>
    <dbReference type="NCBI Taxonomy" id="572546"/>
    <lineage>
        <taxon>Archaea</taxon>
        <taxon>Methanobacteriati</taxon>
        <taxon>Methanobacteriota</taxon>
        <taxon>Archaeoglobi</taxon>
        <taxon>Archaeoglobales</taxon>
        <taxon>Archaeoglobaceae</taxon>
        <taxon>Archaeoglobus</taxon>
    </lineage>
</organism>
<keyword evidence="2 6" id="KW-0812">Transmembrane</keyword>
<dbReference type="PANTHER" id="PTHR42198">
    <property type="entry name" value="INTEGRAL MEMBRANE PROTEIN"/>
    <property type="match status" value="1"/>
</dbReference>
<evidence type="ECO:0000313" key="8">
    <source>
        <dbReference type="Proteomes" id="UP000001901"/>
    </source>
</evidence>
<evidence type="ECO:0000256" key="3">
    <source>
        <dbReference type="ARBA" id="ARBA00022989"/>
    </source>
</evidence>
<dbReference type="PaxDb" id="572546-Arcpr_1337"/>
<evidence type="ECO:0000313" key="7">
    <source>
        <dbReference type="EMBL" id="ADB58386.1"/>
    </source>
</evidence>
<keyword evidence="3 6" id="KW-1133">Transmembrane helix</keyword>
<keyword evidence="4 6" id="KW-0472">Membrane</keyword>
<evidence type="ECO:0000256" key="1">
    <source>
        <dbReference type="ARBA" id="ARBA00004141"/>
    </source>
</evidence>
<dbReference type="OrthoDB" id="84619at2157"/>
<feature type="transmembrane region" description="Helical" evidence="6">
    <location>
        <begin position="181"/>
        <end position="199"/>
    </location>
</feature>
<keyword evidence="5" id="KW-0175">Coiled coil</keyword>
<dbReference type="GO" id="GO:0016020">
    <property type="term" value="C:membrane"/>
    <property type="evidence" value="ECO:0007669"/>
    <property type="project" value="UniProtKB-SubCell"/>
</dbReference>
<dbReference type="Pfam" id="PF01956">
    <property type="entry name" value="EMC3_TMCO1"/>
    <property type="match status" value="1"/>
</dbReference>
<evidence type="ECO:0000256" key="6">
    <source>
        <dbReference type="SAM" id="Phobius"/>
    </source>
</evidence>
<dbReference type="EMBL" id="CP001857">
    <property type="protein sequence ID" value="ADB58386.1"/>
    <property type="molecule type" value="Genomic_DNA"/>
</dbReference>
<reference evidence="7 8" key="1">
    <citation type="journal article" date="2010" name="Stand. Genomic Sci.">
        <title>Complete genome sequence of Archaeoglobus profundus type strain (AV18).</title>
        <authorList>
            <person name="von Jan M."/>
            <person name="Lapidus A."/>
            <person name="Del Rio T.G."/>
            <person name="Copeland A."/>
            <person name="Tice H."/>
            <person name="Cheng J.F."/>
            <person name="Lucas S."/>
            <person name="Chen F."/>
            <person name="Nolan M."/>
            <person name="Goodwin L."/>
            <person name="Han C."/>
            <person name="Pitluck S."/>
            <person name="Liolios K."/>
            <person name="Ivanova N."/>
            <person name="Mavromatis K."/>
            <person name="Ovchinnikova G."/>
            <person name="Chertkov O."/>
            <person name="Pati A."/>
            <person name="Chen A."/>
            <person name="Palaniappan K."/>
            <person name="Land M."/>
            <person name="Hauser L."/>
            <person name="Chang Y.J."/>
            <person name="Jeffries C.D."/>
            <person name="Saunders E."/>
            <person name="Brettin T."/>
            <person name="Detter J.C."/>
            <person name="Chain P."/>
            <person name="Eichinger K."/>
            <person name="Huber H."/>
            <person name="Spring S."/>
            <person name="Rohde M."/>
            <person name="Goker M."/>
            <person name="Wirth R."/>
            <person name="Woyke T."/>
            <person name="Bristow J."/>
            <person name="Eisen J.A."/>
            <person name="Markowitz V."/>
            <person name="Hugenholtz P."/>
            <person name="Kyrpides N.C."/>
            <person name="Klenk H.P."/>
        </authorList>
    </citation>
    <scope>NUCLEOTIDE SEQUENCE [LARGE SCALE GENOMIC DNA]</scope>
    <source>
        <strain evidence="8">DSM 5631 / JCM 9629 / NBRC 100127 / Av18</strain>
    </source>
</reference>
<dbReference type="Proteomes" id="UP000001901">
    <property type="component" value="Chromosome"/>
</dbReference>
<keyword evidence="8" id="KW-1185">Reference proteome</keyword>
<dbReference type="PANTHER" id="PTHR42198:SF1">
    <property type="entry name" value="INTEGRAL MEMBRANE PROTEIN"/>
    <property type="match status" value="1"/>
</dbReference>
<accession>D2RE42</accession>
<dbReference type="InterPro" id="IPR002809">
    <property type="entry name" value="EMC3/TMCO1"/>
</dbReference>
<evidence type="ECO:0000256" key="4">
    <source>
        <dbReference type="ARBA" id="ARBA00023136"/>
    </source>
</evidence>
<name>D2RE42_ARCPA</name>
<dbReference type="SMART" id="SM01415">
    <property type="entry name" value="DUF106"/>
    <property type="match status" value="1"/>
</dbReference>
<sequence>MKIVKNIVMFIGIAFMVGIFFPAFRISLAQLVDPILHPLLSLGKIHIVIFVLATLTALYSSIIQRFTVDHKFMIEAQKRIAEFQKKYLKAVKENNQFLLRQLEKEKAEINKIQAELMNMNFRTMFYTVVVTIPIWVWLWYVIYDIAHLDLSNVGSYPNIVSHFIVTVPFAGDIHVSDAFILPWWLFWYILCSIAVGQIFRRILQE</sequence>
<dbReference type="AlphaFoldDB" id="D2RE42"/>
<gene>
    <name evidence="7" type="ordered locus">Arcpr_1337</name>
</gene>
<evidence type="ECO:0008006" key="9">
    <source>
        <dbReference type="Google" id="ProtNLM"/>
    </source>
</evidence>
<comment type="subcellular location">
    <subcellularLocation>
        <location evidence="1">Membrane</location>
        <topology evidence="1">Multi-pass membrane protein</topology>
    </subcellularLocation>
</comment>
<dbReference type="HOGENOM" id="CLU_108784_0_0_2"/>
<dbReference type="RefSeq" id="WP_012940722.1">
    <property type="nucleotide sequence ID" value="NC_013741.1"/>
</dbReference>
<protein>
    <recommendedName>
        <fullName evidence="9">DUF106 domain-containing protein</fullName>
    </recommendedName>
</protein>
<dbReference type="eggNOG" id="arCOG02673">
    <property type="taxonomic scope" value="Archaea"/>
</dbReference>
<dbReference type="STRING" id="572546.Arcpr_1337"/>
<dbReference type="KEGG" id="apo:Arcpr_1337"/>
<feature type="transmembrane region" description="Helical" evidence="6">
    <location>
        <begin position="7"/>
        <end position="25"/>
    </location>
</feature>
<proteinExistence type="predicted"/>
<evidence type="ECO:0000256" key="2">
    <source>
        <dbReference type="ARBA" id="ARBA00022692"/>
    </source>
</evidence>
<feature type="transmembrane region" description="Helical" evidence="6">
    <location>
        <begin position="123"/>
        <end position="142"/>
    </location>
</feature>
<feature type="coiled-coil region" evidence="5">
    <location>
        <begin position="73"/>
        <end position="122"/>
    </location>
</feature>